<dbReference type="AlphaFoldDB" id="A0A414IPG3"/>
<feature type="compositionally biased region" description="Basic and acidic residues" evidence="1">
    <location>
        <begin position="113"/>
        <end position="123"/>
    </location>
</feature>
<protein>
    <submittedName>
        <fullName evidence="3">PrgI family protein</fullName>
    </submittedName>
</protein>
<dbReference type="EMBL" id="QSKC01000067">
    <property type="protein sequence ID" value="RHE27410.1"/>
    <property type="molecule type" value="Genomic_DNA"/>
</dbReference>
<evidence type="ECO:0000313" key="3">
    <source>
        <dbReference type="EMBL" id="RHE27410.1"/>
    </source>
</evidence>
<organism evidence="3 4">
    <name type="scientific">Agathobacter rectalis</name>
    <dbReference type="NCBI Taxonomy" id="39491"/>
    <lineage>
        <taxon>Bacteria</taxon>
        <taxon>Bacillati</taxon>
        <taxon>Bacillota</taxon>
        <taxon>Clostridia</taxon>
        <taxon>Lachnospirales</taxon>
        <taxon>Lachnospiraceae</taxon>
        <taxon>Agathobacter</taxon>
    </lineage>
</organism>
<evidence type="ECO:0000256" key="1">
    <source>
        <dbReference type="SAM" id="MobiDB-lite"/>
    </source>
</evidence>
<proteinExistence type="predicted"/>
<evidence type="ECO:0000313" key="4">
    <source>
        <dbReference type="Proteomes" id="UP000285290"/>
    </source>
</evidence>
<name>A0A414IPG3_9FIRM</name>
<comment type="caution">
    <text evidence="3">The sequence shown here is derived from an EMBL/GenBank/DDBJ whole genome shotgun (WGS) entry which is preliminary data.</text>
</comment>
<evidence type="ECO:0000256" key="2">
    <source>
        <dbReference type="SAM" id="Phobius"/>
    </source>
</evidence>
<feature type="non-terminal residue" evidence="3">
    <location>
        <position position="136"/>
    </location>
</feature>
<keyword evidence="2" id="KW-0472">Membrane</keyword>
<dbReference type="RefSeq" id="WP_147338486.1">
    <property type="nucleotide sequence ID" value="NZ_QRWI01000057.1"/>
</dbReference>
<dbReference type="Pfam" id="PF12666">
    <property type="entry name" value="PrgI"/>
    <property type="match status" value="1"/>
</dbReference>
<reference evidence="3 4" key="1">
    <citation type="submission" date="2018-08" db="EMBL/GenBank/DDBJ databases">
        <title>A genome reference for cultivated species of the human gut microbiota.</title>
        <authorList>
            <person name="Zou Y."/>
            <person name="Xue W."/>
            <person name="Luo G."/>
        </authorList>
    </citation>
    <scope>NUCLEOTIDE SEQUENCE [LARGE SCALE GENOMIC DNA]</scope>
    <source>
        <strain evidence="3 4">AM29-10</strain>
    </source>
</reference>
<dbReference type="Proteomes" id="UP000285290">
    <property type="component" value="Unassembled WGS sequence"/>
</dbReference>
<feature type="region of interest" description="Disordered" evidence="1">
    <location>
        <begin position="113"/>
        <end position="136"/>
    </location>
</feature>
<accession>A0A414IPG3</accession>
<sequence length="136" mass="14951">MVIEVNKDIDRYQESVAMGLTARQLIFSIASVVVGGGIVLLLYKYIGLTGSAYVAIPCVAPIALGGFYSFNGMNFYEYMGKKLHFMFGNKALTYVSTEGEPAIKQLEVEQNEQVKKKGRKAEPETVTADSAVKKQE</sequence>
<keyword evidence="2" id="KW-0812">Transmembrane</keyword>
<dbReference type="InterPro" id="IPR024414">
    <property type="entry name" value="Uncharacterised_PrgI"/>
</dbReference>
<feature type="transmembrane region" description="Helical" evidence="2">
    <location>
        <begin position="52"/>
        <end position="76"/>
    </location>
</feature>
<feature type="transmembrane region" description="Helical" evidence="2">
    <location>
        <begin position="25"/>
        <end position="46"/>
    </location>
</feature>
<gene>
    <name evidence="3" type="ORF">DW753_15595</name>
</gene>
<keyword evidence="2" id="KW-1133">Transmembrane helix</keyword>